<feature type="compositionally biased region" description="Low complexity" evidence="1">
    <location>
        <begin position="228"/>
        <end position="239"/>
    </location>
</feature>
<evidence type="ECO:0000313" key="3">
    <source>
        <dbReference type="Proteomes" id="UP000067626"/>
    </source>
</evidence>
<dbReference type="KEGG" id="ccro:CMC5_048210"/>
<gene>
    <name evidence="2" type="ORF">CMC5_048210</name>
</gene>
<dbReference type="InterPro" id="IPR015943">
    <property type="entry name" value="WD40/YVTN_repeat-like_dom_sf"/>
</dbReference>
<dbReference type="RefSeq" id="WP_050432568.1">
    <property type="nucleotide sequence ID" value="NZ_CP012159.1"/>
</dbReference>
<dbReference type="Gene3D" id="2.130.10.10">
    <property type="entry name" value="YVTN repeat-like/Quinoprotein amine dehydrogenase"/>
    <property type="match status" value="1"/>
</dbReference>
<name>A0A0K1EII2_CHOCO</name>
<sequence>MPTSVELYVLDEGRGYGPLSIEKVRSAISEGTIGVSARFRVSEGHPWLPGAAWDPVADLLPAPHLPEPPEGSPAPLPPGEVAGLPAHVRELLRWFVSDEDGVMGPVGGDFLVKAIKAGKLSTSAAIALAARRIRAEWTVAAVVFPGASAGATTVRRRGAPAAPCAYCKESLTPAASTCPACGEPTRLSPGPTRREQVFSGAAALGVVTVLSLVLAPFLQRDRALQTPLPAAAPSASAPSSAPPPDVPPTPSRPSPAHLTTLEVAATLTAPPNATDVLAIAPDRLAVASSAALQIVDLRGAHRVTLPELSRAQALFPVHGSELMLVVLPERPSDADPAPSGKRVAPRLLTPLASPATPRLRLATVHVPTARPLAVHELTWSALPPIAIASARGLAFLPDPSGRTLLRLAHDRLDSVYRPALEAPMTLLTLDATGEHALAAEGPLILASPAPPSSPSATSRPRPAPPASRPEPHPAALVAFHATTEREPDARPTHRIQLAERPSAIALAPNGAFGVALLLARRELVRFDLGSRASLGPVGPHARTCDDAIDLALGRDLLLVACRSTGLTLLDATTLTPVAQLDLGAPILQLALAPDRTQALVLLDAPSPGVTALDLSTRTLTPLVRGEPLQRLRYGLGGHLATAFAPSTRRIVVLR</sequence>
<protein>
    <recommendedName>
        <fullName evidence="4">GYF domain-containing protein</fullName>
    </recommendedName>
</protein>
<dbReference type="OrthoDB" id="5485026at2"/>
<reference evidence="2 3" key="1">
    <citation type="submission" date="2015-07" db="EMBL/GenBank/DDBJ databases">
        <title>Genome analysis of myxobacterium Chondromyces crocatus Cm c5 reveals a high potential for natural compound synthesis and the genetic basis for the loss of fruiting body formation.</title>
        <authorList>
            <person name="Zaburannyi N."/>
            <person name="Bunk B."/>
            <person name="Maier J."/>
            <person name="Overmann J."/>
            <person name="Mueller R."/>
        </authorList>
    </citation>
    <scope>NUCLEOTIDE SEQUENCE [LARGE SCALE GENOMIC DNA]</scope>
    <source>
        <strain evidence="2 3">Cm c5</strain>
    </source>
</reference>
<dbReference type="EMBL" id="CP012159">
    <property type="protein sequence ID" value="AKT40665.1"/>
    <property type="molecule type" value="Genomic_DNA"/>
</dbReference>
<dbReference type="STRING" id="52.CMC5_048210"/>
<dbReference type="InterPro" id="IPR011044">
    <property type="entry name" value="Quino_amine_DH_bsu"/>
</dbReference>
<dbReference type="SUPFAM" id="SSF50969">
    <property type="entry name" value="YVTN repeat-like/Quinoprotein amine dehydrogenase"/>
    <property type="match status" value="1"/>
</dbReference>
<feature type="region of interest" description="Disordered" evidence="1">
    <location>
        <begin position="228"/>
        <end position="256"/>
    </location>
</feature>
<feature type="region of interest" description="Disordered" evidence="1">
    <location>
        <begin position="444"/>
        <end position="472"/>
    </location>
</feature>
<feature type="compositionally biased region" description="Pro residues" evidence="1">
    <location>
        <begin position="240"/>
        <end position="253"/>
    </location>
</feature>
<evidence type="ECO:0000313" key="2">
    <source>
        <dbReference type="EMBL" id="AKT40665.1"/>
    </source>
</evidence>
<keyword evidence="3" id="KW-1185">Reference proteome</keyword>
<proteinExistence type="predicted"/>
<dbReference type="Proteomes" id="UP000067626">
    <property type="component" value="Chromosome"/>
</dbReference>
<evidence type="ECO:0000256" key="1">
    <source>
        <dbReference type="SAM" id="MobiDB-lite"/>
    </source>
</evidence>
<organism evidence="2 3">
    <name type="scientific">Chondromyces crocatus</name>
    <dbReference type="NCBI Taxonomy" id="52"/>
    <lineage>
        <taxon>Bacteria</taxon>
        <taxon>Pseudomonadati</taxon>
        <taxon>Myxococcota</taxon>
        <taxon>Polyangia</taxon>
        <taxon>Polyangiales</taxon>
        <taxon>Polyangiaceae</taxon>
        <taxon>Chondromyces</taxon>
    </lineage>
</organism>
<evidence type="ECO:0008006" key="4">
    <source>
        <dbReference type="Google" id="ProtNLM"/>
    </source>
</evidence>
<dbReference type="AlphaFoldDB" id="A0A0K1EII2"/>
<accession>A0A0K1EII2</accession>